<dbReference type="AlphaFoldDB" id="A0A8T0WE43"/>
<gene>
    <name evidence="1" type="ORF">PVAP13_2KG345502</name>
</gene>
<protein>
    <submittedName>
        <fullName evidence="1">Uncharacterized protein</fullName>
    </submittedName>
</protein>
<proteinExistence type="predicted"/>
<evidence type="ECO:0000313" key="1">
    <source>
        <dbReference type="EMBL" id="KAG2643594.1"/>
    </source>
</evidence>
<reference evidence="1" key="1">
    <citation type="submission" date="2020-05" db="EMBL/GenBank/DDBJ databases">
        <title>WGS assembly of Panicum virgatum.</title>
        <authorList>
            <person name="Lovell J.T."/>
            <person name="Jenkins J."/>
            <person name="Shu S."/>
            <person name="Juenger T.E."/>
            <person name="Schmutz J."/>
        </authorList>
    </citation>
    <scope>NUCLEOTIDE SEQUENCE</scope>
    <source>
        <strain evidence="1">AP13</strain>
    </source>
</reference>
<name>A0A8T0WE43_PANVG</name>
<keyword evidence="2" id="KW-1185">Reference proteome</keyword>
<sequence>MLQEGDLITALYSTTTRSSKELEMLCNLLSAITFICPRYNIYMSKNIVPSLLLPSSDIKVMPTYVIY</sequence>
<dbReference type="EMBL" id="CM029039">
    <property type="protein sequence ID" value="KAG2643594.1"/>
    <property type="molecule type" value="Genomic_DNA"/>
</dbReference>
<evidence type="ECO:0000313" key="2">
    <source>
        <dbReference type="Proteomes" id="UP000823388"/>
    </source>
</evidence>
<comment type="caution">
    <text evidence="1">The sequence shown here is derived from an EMBL/GenBank/DDBJ whole genome shotgun (WGS) entry which is preliminary data.</text>
</comment>
<dbReference type="Proteomes" id="UP000823388">
    <property type="component" value="Chromosome 2K"/>
</dbReference>
<accession>A0A8T0WE43</accession>
<organism evidence="1 2">
    <name type="scientific">Panicum virgatum</name>
    <name type="common">Blackwell switchgrass</name>
    <dbReference type="NCBI Taxonomy" id="38727"/>
    <lineage>
        <taxon>Eukaryota</taxon>
        <taxon>Viridiplantae</taxon>
        <taxon>Streptophyta</taxon>
        <taxon>Embryophyta</taxon>
        <taxon>Tracheophyta</taxon>
        <taxon>Spermatophyta</taxon>
        <taxon>Magnoliopsida</taxon>
        <taxon>Liliopsida</taxon>
        <taxon>Poales</taxon>
        <taxon>Poaceae</taxon>
        <taxon>PACMAD clade</taxon>
        <taxon>Panicoideae</taxon>
        <taxon>Panicodae</taxon>
        <taxon>Paniceae</taxon>
        <taxon>Panicinae</taxon>
        <taxon>Panicum</taxon>
        <taxon>Panicum sect. Hiantes</taxon>
    </lineage>
</organism>